<comment type="caution">
    <text evidence="1">The sequence shown here is derived from an EMBL/GenBank/DDBJ whole genome shotgun (WGS) entry which is preliminary data.</text>
</comment>
<gene>
    <name evidence="1" type="ORF">J2X78_001898</name>
</gene>
<evidence type="ECO:0000313" key="2">
    <source>
        <dbReference type="Proteomes" id="UP001246858"/>
    </source>
</evidence>
<sequence>MTTLQLEKLGDSIQIDHKESKHLMDIILDSMSLKGTERDADFVGKEELIDTFSSIIELIINNNFSNKKEELFLISVLDRLNLKKEILELALSETNIKDIKIAGKRLGKKSQSGFETK</sequence>
<protein>
    <submittedName>
        <fullName evidence="1">Uncharacterized protein</fullName>
    </submittedName>
</protein>
<reference evidence="1" key="1">
    <citation type="submission" date="2023-07" db="EMBL/GenBank/DDBJ databases">
        <title>Sorghum-associated microbial communities from plants grown in Nebraska, USA.</title>
        <authorList>
            <person name="Schachtman D."/>
        </authorList>
    </citation>
    <scope>NUCLEOTIDE SEQUENCE</scope>
    <source>
        <strain evidence="1">2697</strain>
    </source>
</reference>
<dbReference type="Proteomes" id="UP001246858">
    <property type="component" value="Unassembled WGS sequence"/>
</dbReference>
<accession>A0ACC6KW96</accession>
<dbReference type="EMBL" id="JAVDTF010000001">
    <property type="protein sequence ID" value="MDR6783346.1"/>
    <property type="molecule type" value="Genomic_DNA"/>
</dbReference>
<name>A0ACC6KW96_9SPHI</name>
<evidence type="ECO:0000313" key="1">
    <source>
        <dbReference type="EMBL" id="MDR6783346.1"/>
    </source>
</evidence>
<organism evidence="1 2">
    <name type="scientific">Pedobacter africanus</name>
    <dbReference type="NCBI Taxonomy" id="151894"/>
    <lineage>
        <taxon>Bacteria</taxon>
        <taxon>Pseudomonadati</taxon>
        <taxon>Bacteroidota</taxon>
        <taxon>Sphingobacteriia</taxon>
        <taxon>Sphingobacteriales</taxon>
        <taxon>Sphingobacteriaceae</taxon>
        <taxon>Pedobacter</taxon>
    </lineage>
</organism>
<proteinExistence type="predicted"/>
<keyword evidence="2" id="KW-1185">Reference proteome</keyword>